<name>A0A1L9SAR6_9EURO</name>
<dbReference type="STRING" id="1073090.A0A1L9SAR6"/>
<dbReference type="GO" id="GO:0004672">
    <property type="term" value="F:protein kinase activity"/>
    <property type="evidence" value="ECO:0007669"/>
    <property type="project" value="InterPro"/>
</dbReference>
<dbReference type="AlphaFoldDB" id="A0A1L9SAR6"/>
<accession>A0A1L9SAR6</accession>
<evidence type="ECO:0000256" key="1">
    <source>
        <dbReference type="ARBA" id="ARBA00008874"/>
    </source>
</evidence>
<dbReference type="VEuPathDB" id="FungiDB:ASPZODRAFT_153735"/>
<dbReference type="PANTHER" id="PTHR45832">
    <property type="entry name" value="SERINE/THREONINE-PROTEIN KINASE SAMKA-RELATED-RELATED"/>
    <property type="match status" value="1"/>
</dbReference>
<dbReference type="Pfam" id="PF00069">
    <property type="entry name" value="Pkinase"/>
    <property type="match status" value="1"/>
</dbReference>
<dbReference type="PROSITE" id="PS50011">
    <property type="entry name" value="PROTEIN_KINASE_DOM"/>
    <property type="match status" value="1"/>
</dbReference>
<dbReference type="PANTHER" id="PTHR45832:SF22">
    <property type="entry name" value="SERINE_THREONINE-PROTEIN KINASE SAMKA-RELATED"/>
    <property type="match status" value="1"/>
</dbReference>
<evidence type="ECO:0000259" key="4">
    <source>
        <dbReference type="PROSITE" id="PS50011"/>
    </source>
</evidence>
<dbReference type="EMBL" id="KV878348">
    <property type="protein sequence ID" value="OJJ44254.1"/>
    <property type="molecule type" value="Genomic_DNA"/>
</dbReference>
<organism evidence="5 6">
    <name type="scientific">Penicilliopsis zonata CBS 506.65</name>
    <dbReference type="NCBI Taxonomy" id="1073090"/>
    <lineage>
        <taxon>Eukaryota</taxon>
        <taxon>Fungi</taxon>
        <taxon>Dikarya</taxon>
        <taxon>Ascomycota</taxon>
        <taxon>Pezizomycotina</taxon>
        <taxon>Eurotiomycetes</taxon>
        <taxon>Eurotiomycetidae</taxon>
        <taxon>Eurotiales</taxon>
        <taxon>Aspergillaceae</taxon>
        <taxon>Penicilliopsis</taxon>
    </lineage>
</organism>
<dbReference type="OrthoDB" id="5979581at2759"/>
<proteinExistence type="inferred from homology"/>
<comment type="similarity">
    <text evidence="1">Belongs to the protein kinase superfamily. STE Ser/Thr protein kinase family. STE20 subfamily.</text>
</comment>
<dbReference type="InterPro" id="IPR008271">
    <property type="entry name" value="Ser/Thr_kinase_AS"/>
</dbReference>
<evidence type="ECO:0000313" key="5">
    <source>
        <dbReference type="EMBL" id="OJJ44254.1"/>
    </source>
</evidence>
<keyword evidence="2" id="KW-0547">Nucleotide-binding</keyword>
<dbReference type="RefSeq" id="XP_022578764.1">
    <property type="nucleotide sequence ID" value="XM_022726009.1"/>
</dbReference>
<keyword evidence="6" id="KW-1185">Reference proteome</keyword>
<evidence type="ECO:0000256" key="2">
    <source>
        <dbReference type="ARBA" id="ARBA00022741"/>
    </source>
</evidence>
<keyword evidence="3" id="KW-0067">ATP-binding</keyword>
<protein>
    <recommendedName>
        <fullName evidence="4">Protein kinase domain-containing protein</fullName>
    </recommendedName>
</protein>
<gene>
    <name evidence="5" type="ORF">ASPZODRAFT_153735</name>
</gene>
<feature type="domain" description="Protein kinase" evidence="4">
    <location>
        <begin position="12"/>
        <end position="371"/>
    </location>
</feature>
<dbReference type="SUPFAM" id="SSF56112">
    <property type="entry name" value="Protein kinase-like (PK-like)"/>
    <property type="match status" value="1"/>
</dbReference>
<dbReference type="GO" id="GO:0005524">
    <property type="term" value="F:ATP binding"/>
    <property type="evidence" value="ECO:0007669"/>
    <property type="project" value="UniProtKB-KW"/>
</dbReference>
<dbReference type="PROSITE" id="PS00108">
    <property type="entry name" value="PROTEIN_KINASE_ST"/>
    <property type="match status" value="1"/>
</dbReference>
<dbReference type="Gene3D" id="1.10.510.10">
    <property type="entry name" value="Transferase(Phosphotransferase) domain 1"/>
    <property type="match status" value="1"/>
</dbReference>
<dbReference type="InterPro" id="IPR000719">
    <property type="entry name" value="Prot_kinase_dom"/>
</dbReference>
<dbReference type="SMART" id="SM00220">
    <property type="entry name" value="S_TKc"/>
    <property type="match status" value="1"/>
</dbReference>
<reference evidence="6" key="1">
    <citation type="journal article" date="2017" name="Genome Biol.">
        <title>Comparative genomics reveals high biological diversity and specific adaptations in the industrially and medically important fungal genus Aspergillus.</title>
        <authorList>
            <person name="de Vries R.P."/>
            <person name="Riley R."/>
            <person name="Wiebenga A."/>
            <person name="Aguilar-Osorio G."/>
            <person name="Amillis S."/>
            <person name="Uchima C.A."/>
            <person name="Anderluh G."/>
            <person name="Asadollahi M."/>
            <person name="Askin M."/>
            <person name="Barry K."/>
            <person name="Battaglia E."/>
            <person name="Bayram O."/>
            <person name="Benocci T."/>
            <person name="Braus-Stromeyer S.A."/>
            <person name="Caldana C."/>
            <person name="Canovas D."/>
            <person name="Cerqueira G.C."/>
            <person name="Chen F."/>
            <person name="Chen W."/>
            <person name="Choi C."/>
            <person name="Clum A."/>
            <person name="Dos Santos R.A."/>
            <person name="Damasio A.R."/>
            <person name="Diallinas G."/>
            <person name="Emri T."/>
            <person name="Fekete E."/>
            <person name="Flipphi M."/>
            <person name="Freyberg S."/>
            <person name="Gallo A."/>
            <person name="Gournas C."/>
            <person name="Habgood R."/>
            <person name="Hainaut M."/>
            <person name="Harispe M.L."/>
            <person name="Henrissat B."/>
            <person name="Hilden K.S."/>
            <person name="Hope R."/>
            <person name="Hossain A."/>
            <person name="Karabika E."/>
            <person name="Karaffa L."/>
            <person name="Karanyi Z."/>
            <person name="Krasevec N."/>
            <person name="Kuo A."/>
            <person name="Kusch H."/>
            <person name="LaButti K."/>
            <person name="Lagendijk E.L."/>
            <person name="Lapidus A."/>
            <person name="Levasseur A."/>
            <person name="Lindquist E."/>
            <person name="Lipzen A."/>
            <person name="Logrieco A.F."/>
            <person name="MacCabe A."/>
            <person name="Maekelae M.R."/>
            <person name="Malavazi I."/>
            <person name="Melin P."/>
            <person name="Meyer V."/>
            <person name="Mielnichuk N."/>
            <person name="Miskei M."/>
            <person name="Molnar A.P."/>
            <person name="Mule G."/>
            <person name="Ngan C.Y."/>
            <person name="Orejas M."/>
            <person name="Orosz E."/>
            <person name="Ouedraogo J.P."/>
            <person name="Overkamp K.M."/>
            <person name="Park H.-S."/>
            <person name="Perrone G."/>
            <person name="Piumi F."/>
            <person name="Punt P.J."/>
            <person name="Ram A.F."/>
            <person name="Ramon A."/>
            <person name="Rauscher S."/>
            <person name="Record E."/>
            <person name="Riano-Pachon D.M."/>
            <person name="Robert V."/>
            <person name="Roehrig J."/>
            <person name="Ruller R."/>
            <person name="Salamov A."/>
            <person name="Salih N.S."/>
            <person name="Samson R.A."/>
            <person name="Sandor E."/>
            <person name="Sanguinetti M."/>
            <person name="Schuetze T."/>
            <person name="Sepcic K."/>
            <person name="Shelest E."/>
            <person name="Sherlock G."/>
            <person name="Sophianopoulou V."/>
            <person name="Squina F.M."/>
            <person name="Sun H."/>
            <person name="Susca A."/>
            <person name="Todd R.B."/>
            <person name="Tsang A."/>
            <person name="Unkles S.E."/>
            <person name="van de Wiele N."/>
            <person name="van Rossen-Uffink D."/>
            <person name="Oliveira J.V."/>
            <person name="Vesth T.C."/>
            <person name="Visser J."/>
            <person name="Yu J.-H."/>
            <person name="Zhou M."/>
            <person name="Andersen M.R."/>
            <person name="Archer D.B."/>
            <person name="Baker S.E."/>
            <person name="Benoit I."/>
            <person name="Brakhage A.A."/>
            <person name="Braus G.H."/>
            <person name="Fischer R."/>
            <person name="Frisvad J.C."/>
            <person name="Goldman G.H."/>
            <person name="Houbraken J."/>
            <person name="Oakley B."/>
            <person name="Pocsi I."/>
            <person name="Scazzocchio C."/>
            <person name="Seiboth B."/>
            <person name="vanKuyk P.A."/>
            <person name="Wortman J."/>
            <person name="Dyer P.S."/>
            <person name="Grigoriev I.V."/>
        </authorList>
    </citation>
    <scope>NUCLEOTIDE SEQUENCE [LARGE SCALE GENOMIC DNA]</scope>
    <source>
        <strain evidence="6">CBS 506.65</strain>
    </source>
</reference>
<dbReference type="GeneID" id="34612473"/>
<sequence>MSSARVADSSYSSIEPPIGPGMYLVSYRGITRSPPRRGRRRSAALRRGRAARTSARCGCLSLVRSGYGGPRLTGRASIYTVTKQVGEFIWLGSTKAGETVIIKSTRHFRITDERDILRKFQPKTPHLRPLLDEIIEPPDPPTIVLKHLEDDLQTASAARKLNGKEIRYVSKRVLGALKVIHEDGYVHTDIKMDNVLVNYDPQNSTEQRFADVQLADLESTVHITSRFCEDRDEIGTPIWRSPEAQLGLKWGPATDIWSFGTMVISMIWGDNFFIFKPKVPRGHDEYELEILAKYHIYFGPFPPSYADLADPETLGVLSLIMNDVPPERLKPFSLASQREISKQDKDFILKIVKLDPRDRPAAKELLEDEWFNQA</sequence>
<evidence type="ECO:0000256" key="3">
    <source>
        <dbReference type="ARBA" id="ARBA00022840"/>
    </source>
</evidence>
<dbReference type="InterPro" id="IPR011009">
    <property type="entry name" value="Kinase-like_dom_sf"/>
</dbReference>
<dbReference type="InterPro" id="IPR051931">
    <property type="entry name" value="PAK3-like"/>
</dbReference>
<evidence type="ECO:0000313" key="6">
    <source>
        <dbReference type="Proteomes" id="UP000184188"/>
    </source>
</evidence>
<dbReference type="Proteomes" id="UP000184188">
    <property type="component" value="Unassembled WGS sequence"/>
</dbReference>